<dbReference type="Proteomes" id="UP000253318">
    <property type="component" value="Unassembled WGS sequence"/>
</dbReference>
<dbReference type="AlphaFoldDB" id="A0A368SYE7"/>
<evidence type="ECO:0000313" key="1">
    <source>
        <dbReference type="EMBL" id="RCV48848.1"/>
    </source>
</evidence>
<organism evidence="1 2">
    <name type="scientific">Marinitenerispora sediminis</name>
    <dbReference type="NCBI Taxonomy" id="1931232"/>
    <lineage>
        <taxon>Bacteria</taxon>
        <taxon>Bacillati</taxon>
        <taxon>Actinomycetota</taxon>
        <taxon>Actinomycetes</taxon>
        <taxon>Streptosporangiales</taxon>
        <taxon>Nocardiopsidaceae</taxon>
        <taxon>Marinitenerispora</taxon>
    </lineage>
</organism>
<proteinExistence type="predicted"/>
<sequence>MAVSPDSVAMLVVAPDWRELPRPRSRSCLYSNIGSSIRNRLPKTCSTAPKPIPGLKTSLRMNLRSVDFAELVLSLTSSFAGASGIRVRSVGTDHILAMRGRPRLSTRSR</sequence>
<gene>
    <name evidence="1" type="ORF">DEF24_25895</name>
</gene>
<name>A0A368SYE7_9ACTN</name>
<evidence type="ECO:0000313" key="2">
    <source>
        <dbReference type="Proteomes" id="UP000253318"/>
    </source>
</evidence>
<comment type="caution">
    <text evidence="1">The sequence shown here is derived from an EMBL/GenBank/DDBJ whole genome shotgun (WGS) entry which is preliminary data.</text>
</comment>
<reference evidence="1 2" key="1">
    <citation type="submission" date="2018-04" db="EMBL/GenBank/DDBJ databases">
        <title>Novel actinobacteria from marine sediment.</title>
        <authorList>
            <person name="Ng Z.Y."/>
            <person name="Tan G.Y.A."/>
        </authorList>
    </citation>
    <scope>NUCLEOTIDE SEQUENCE [LARGE SCALE GENOMIC DNA]</scope>
    <source>
        <strain evidence="1 2">TPS81</strain>
    </source>
</reference>
<keyword evidence="2" id="KW-1185">Reference proteome</keyword>
<dbReference type="EMBL" id="QEIN01000365">
    <property type="protein sequence ID" value="RCV48848.1"/>
    <property type="molecule type" value="Genomic_DNA"/>
</dbReference>
<accession>A0A368SYE7</accession>
<protein>
    <submittedName>
        <fullName evidence="1">Uncharacterized protein</fullName>
    </submittedName>
</protein>